<dbReference type="EMBL" id="CM035418">
    <property type="protein sequence ID" value="KAH7422065.1"/>
    <property type="molecule type" value="Genomic_DNA"/>
</dbReference>
<evidence type="ECO:0000313" key="1">
    <source>
        <dbReference type="EMBL" id="KAH7422065.1"/>
    </source>
</evidence>
<dbReference type="AlphaFoldDB" id="A0A8T2TKU1"/>
<keyword evidence="2" id="KW-1185">Reference proteome</keyword>
<evidence type="ECO:0000313" key="2">
    <source>
        <dbReference type="Proteomes" id="UP000825935"/>
    </source>
</evidence>
<sequence>MESASWWSTSSSTRCKSFANLSFPCRDAEALYNCHCHLTWRKREKLETSHRSSYCLHKETHEIWNEVLRQYCNSKIRIIYLLQYQH</sequence>
<comment type="caution">
    <text evidence="1">The sequence shown here is derived from an EMBL/GenBank/DDBJ whole genome shotgun (WGS) entry which is preliminary data.</text>
</comment>
<gene>
    <name evidence="1" type="ORF">KP509_13G088800</name>
</gene>
<protein>
    <submittedName>
        <fullName evidence="1">Uncharacterized protein</fullName>
    </submittedName>
</protein>
<dbReference type="Proteomes" id="UP000825935">
    <property type="component" value="Chromosome 13"/>
</dbReference>
<name>A0A8T2TKU1_CERRI</name>
<reference evidence="1" key="1">
    <citation type="submission" date="2021-08" db="EMBL/GenBank/DDBJ databases">
        <title>WGS assembly of Ceratopteris richardii.</title>
        <authorList>
            <person name="Marchant D.B."/>
            <person name="Chen G."/>
            <person name="Jenkins J."/>
            <person name="Shu S."/>
            <person name="Leebens-Mack J."/>
            <person name="Grimwood J."/>
            <person name="Schmutz J."/>
            <person name="Soltis P."/>
            <person name="Soltis D."/>
            <person name="Chen Z.-H."/>
        </authorList>
    </citation>
    <scope>NUCLEOTIDE SEQUENCE</scope>
    <source>
        <strain evidence="1">Whitten #5841</strain>
        <tissue evidence="1">Leaf</tissue>
    </source>
</reference>
<proteinExistence type="predicted"/>
<organism evidence="1 2">
    <name type="scientific">Ceratopteris richardii</name>
    <name type="common">Triangle waterfern</name>
    <dbReference type="NCBI Taxonomy" id="49495"/>
    <lineage>
        <taxon>Eukaryota</taxon>
        <taxon>Viridiplantae</taxon>
        <taxon>Streptophyta</taxon>
        <taxon>Embryophyta</taxon>
        <taxon>Tracheophyta</taxon>
        <taxon>Polypodiopsida</taxon>
        <taxon>Polypodiidae</taxon>
        <taxon>Polypodiales</taxon>
        <taxon>Pteridineae</taxon>
        <taxon>Pteridaceae</taxon>
        <taxon>Parkerioideae</taxon>
        <taxon>Ceratopteris</taxon>
    </lineage>
</organism>
<accession>A0A8T2TKU1</accession>